<dbReference type="PANTHER" id="PTHR11135:SF2">
    <property type="entry name" value="ELONGATOR COMPLEX PROTEIN 3"/>
    <property type="match status" value="1"/>
</dbReference>
<evidence type="ECO:0000256" key="10">
    <source>
        <dbReference type="ARBA" id="ARBA00023014"/>
    </source>
</evidence>
<evidence type="ECO:0000256" key="7">
    <source>
        <dbReference type="ARBA" id="ARBA00022723"/>
    </source>
</evidence>
<dbReference type="GO" id="GO:0106261">
    <property type="term" value="F:tRNA uridine(34) acetyltransferase activity"/>
    <property type="evidence" value="ECO:0007669"/>
    <property type="project" value="UniProtKB-EC"/>
</dbReference>
<comment type="similarity">
    <text evidence="3">Belongs to the ELP3 family.</text>
</comment>
<dbReference type="GO" id="GO:0051539">
    <property type="term" value="F:4 iron, 4 sulfur cluster binding"/>
    <property type="evidence" value="ECO:0007669"/>
    <property type="project" value="UniProtKB-KW"/>
</dbReference>
<sequence>MTEMNIEDILNPETPNEENDDIIPFVEDLINSLKNNKNPTTKEIQESYVKIKNIYKIQPSKSEIRNTYENHFKHIQIPNSLKRWMIKKIMRSESGVLVVTIVTKPGANVKFSCPHKCSYCPTETDLSGNPTQPKSYISTEPAMLRALQYDFDIRGQIQNRLEAYLSMGNINGKTKYKKKIEVIVSGGTWDVLPIEYREQVIKEIYWTFNTFEYKIPRGPKSIEEEIIENEKSTYGVIGLTIETRPDYIKKETIRQYLDWGITRVQIGVQHFDDEILKIIKRGCSLEHTKAAIRLLKMVGLKVVVHLMPDLPGSSKEKDIWMFQEAIQNPDLQFDDVKIYPCAVIKSASEDRLVKSDISKWYDEGKYKPYSENNIQDLIDVCTYYKENINPWVRIERLIRDIPAHSIETGYKKMSNLRQIIQTIFKKENKKCHCIRCMEIKDQVHLAKNAKLVVYKYPASQGIEYHISIEAETKYWTWKYIWFLFKQQLFRLFNKKIWYGGDRKNRIGVFGFLRLRIDPTPGGGFVKEIEGAALIRELHVYGQSIDVGDNNEKSSQHKGYGQWMVKTAEEITKQNGLKKVAIIAGVGAREYYINKCGYLKEGTYTIKNII</sequence>
<evidence type="ECO:0000313" key="14">
    <source>
        <dbReference type="EMBL" id="QHT83842.1"/>
    </source>
</evidence>
<dbReference type="CDD" id="cd01335">
    <property type="entry name" value="Radical_SAM"/>
    <property type="match status" value="1"/>
</dbReference>
<dbReference type="GO" id="GO:0002926">
    <property type="term" value="P:tRNA wobble base 5-methoxycarbonylmethyl-2-thiouridinylation"/>
    <property type="evidence" value="ECO:0007669"/>
    <property type="project" value="TreeGrafter"/>
</dbReference>
<keyword evidence="5" id="KW-0820">tRNA-binding</keyword>
<keyword evidence="10" id="KW-0411">Iron-sulfur</keyword>
<comment type="catalytic activity">
    <reaction evidence="12">
        <text>uridine(34) in tRNA + acetyl-CoA + S-adenosyl-L-methionine + H2O = 5-(carboxymethyl)uridine(34) in tRNA + 5'-deoxyadenosine + L-methionine + CoA + 2 H(+)</text>
        <dbReference type="Rhea" id="RHEA:61020"/>
        <dbReference type="Rhea" id="RHEA-COMP:10407"/>
        <dbReference type="Rhea" id="RHEA-COMP:11727"/>
        <dbReference type="ChEBI" id="CHEBI:15377"/>
        <dbReference type="ChEBI" id="CHEBI:15378"/>
        <dbReference type="ChEBI" id="CHEBI:17319"/>
        <dbReference type="ChEBI" id="CHEBI:57287"/>
        <dbReference type="ChEBI" id="CHEBI:57288"/>
        <dbReference type="ChEBI" id="CHEBI:57844"/>
        <dbReference type="ChEBI" id="CHEBI:59789"/>
        <dbReference type="ChEBI" id="CHEBI:65315"/>
        <dbReference type="ChEBI" id="CHEBI:74882"/>
        <dbReference type="EC" id="2.3.1.311"/>
    </reaction>
    <physiologicalReaction direction="left-to-right" evidence="12">
        <dbReference type="Rhea" id="RHEA:61021"/>
    </physiologicalReaction>
</comment>
<dbReference type="PROSITE" id="PS51918">
    <property type="entry name" value="RADICAL_SAM"/>
    <property type="match status" value="1"/>
</dbReference>
<dbReference type="GO" id="GO:0005737">
    <property type="term" value="C:cytoplasm"/>
    <property type="evidence" value="ECO:0007669"/>
    <property type="project" value="TreeGrafter"/>
</dbReference>
<dbReference type="SUPFAM" id="SSF102114">
    <property type="entry name" value="Radical SAM enzymes"/>
    <property type="match status" value="1"/>
</dbReference>
<dbReference type="Gene3D" id="3.80.30.20">
    <property type="entry name" value="tm_1862 like domain"/>
    <property type="match status" value="1"/>
</dbReference>
<dbReference type="GO" id="GO:0005634">
    <property type="term" value="C:nucleus"/>
    <property type="evidence" value="ECO:0007669"/>
    <property type="project" value="TreeGrafter"/>
</dbReference>
<dbReference type="AlphaFoldDB" id="A0A6C0HTI4"/>
<dbReference type="InterPro" id="IPR023404">
    <property type="entry name" value="rSAM_horseshoe"/>
</dbReference>
<dbReference type="EMBL" id="MN740012">
    <property type="protein sequence ID" value="QHT83842.1"/>
    <property type="molecule type" value="Genomic_DNA"/>
</dbReference>
<evidence type="ECO:0000256" key="2">
    <source>
        <dbReference type="ARBA" id="ARBA00005217"/>
    </source>
</evidence>
<dbReference type="EC" id="2.3.1.311" evidence="11"/>
<dbReference type="GO" id="GO:0000049">
    <property type="term" value="F:tRNA binding"/>
    <property type="evidence" value="ECO:0007669"/>
    <property type="project" value="UniProtKB-KW"/>
</dbReference>
<evidence type="ECO:0000256" key="3">
    <source>
        <dbReference type="ARBA" id="ARBA00005494"/>
    </source>
</evidence>
<name>A0A6C0HTI4_9ZZZZ</name>
<comment type="pathway">
    <text evidence="2">tRNA modification.</text>
</comment>
<evidence type="ECO:0000256" key="1">
    <source>
        <dbReference type="ARBA" id="ARBA00001966"/>
    </source>
</evidence>
<evidence type="ECO:0000256" key="4">
    <source>
        <dbReference type="ARBA" id="ARBA00022485"/>
    </source>
</evidence>
<reference evidence="14" key="1">
    <citation type="journal article" date="2020" name="Nature">
        <title>Giant virus diversity and host interactions through global metagenomics.</title>
        <authorList>
            <person name="Schulz F."/>
            <person name="Roux S."/>
            <person name="Paez-Espino D."/>
            <person name="Jungbluth S."/>
            <person name="Walsh D.A."/>
            <person name="Denef V.J."/>
            <person name="McMahon K.D."/>
            <person name="Konstantinidis K.T."/>
            <person name="Eloe-Fadrosh E.A."/>
            <person name="Kyrpides N.C."/>
            <person name="Woyke T."/>
        </authorList>
    </citation>
    <scope>NUCLEOTIDE SEQUENCE</scope>
    <source>
        <strain evidence="14">GVMAG-M-3300023184-168</strain>
    </source>
</reference>
<evidence type="ECO:0000256" key="9">
    <source>
        <dbReference type="ARBA" id="ARBA00023004"/>
    </source>
</evidence>
<dbReference type="InterPro" id="IPR032432">
    <property type="entry name" value="Radical_SAM_C"/>
</dbReference>
<keyword evidence="9" id="KW-0408">Iron</keyword>
<evidence type="ECO:0000256" key="11">
    <source>
        <dbReference type="ARBA" id="ARBA00044771"/>
    </source>
</evidence>
<protein>
    <recommendedName>
        <fullName evidence="11">tRNA carboxymethyluridine synthase</fullName>
        <ecNumber evidence="11">2.3.1.311</ecNumber>
    </recommendedName>
</protein>
<keyword evidence="6" id="KW-0949">S-adenosyl-L-methionine</keyword>
<organism evidence="14">
    <name type="scientific">viral metagenome</name>
    <dbReference type="NCBI Taxonomy" id="1070528"/>
    <lineage>
        <taxon>unclassified sequences</taxon>
        <taxon>metagenomes</taxon>
        <taxon>organismal metagenomes</taxon>
    </lineage>
</organism>
<dbReference type="InterPro" id="IPR007197">
    <property type="entry name" value="rSAM"/>
</dbReference>
<evidence type="ECO:0000256" key="12">
    <source>
        <dbReference type="ARBA" id="ARBA00047372"/>
    </source>
</evidence>
<evidence type="ECO:0000256" key="8">
    <source>
        <dbReference type="ARBA" id="ARBA00022884"/>
    </source>
</evidence>
<feature type="domain" description="Radical SAM core" evidence="13">
    <location>
        <begin position="93"/>
        <end position="370"/>
    </location>
</feature>
<dbReference type="SUPFAM" id="SSF55729">
    <property type="entry name" value="Acyl-CoA N-acyltransferases (Nat)"/>
    <property type="match status" value="1"/>
</dbReference>
<dbReference type="Gene3D" id="3.40.630.30">
    <property type="match status" value="1"/>
</dbReference>
<dbReference type="InterPro" id="IPR039661">
    <property type="entry name" value="ELP3"/>
</dbReference>
<keyword evidence="7" id="KW-0479">Metal-binding</keyword>
<dbReference type="PANTHER" id="PTHR11135">
    <property type="entry name" value="HISTONE ACETYLTRANSFERASE-RELATED"/>
    <property type="match status" value="1"/>
</dbReference>
<dbReference type="InterPro" id="IPR058240">
    <property type="entry name" value="rSAM_sf"/>
</dbReference>
<dbReference type="InterPro" id="IPR016181">
    <property type="entry name" value="Acyl_CoA_acyltransferase"/>
</dbReference>
<dbReference type="Pfam" id="PF16199">
    <property type="entry name" value="Radical_SAM_C"/>
    <property type="match status" value="1"/>
</dbReference>
<keyword evidence="4" id="KW-0004">4Fe-4S</keyword>
<evidence type="ECO:0000259" key="13">
    <source>
        <dbReference type="PROSITE" id="PS51918"/>
    </source>
</evidence>
<dbReference type="SFLD" id="SFLDG01086">
    <property type="entry name" value="elongater_protein-like"/>
    <property type="match status" value="1"/>
</dbReference>
<evidence type="ECO:0000256" key="5">
    <source>
        <dbReference type="ARBA" id="ARBA00022555"/>
    </source>
</evidence>
<accession>A0A6C0HTI4</accession>
<dbReference type="InterPro" id="IPR006638">
    <property type="entry name" value="Elp3/MiaA/NifB-like_rSAM"/>
</dbReference>
<dbReference type="GO" id="GO:0046872">
    <property type="term" value="F:metal ion binding"/>
    <property type="evidence" value="ECO:0007669"/>
    <property type="project" value="UniProtKB-KW"/>
</dbReference>
<dbReference type="GO" id="GO:0033588">
    <property type="term" value="C:elongator holoenzyme complex"/>
    <property type="evidence" value="ECO:0007669"/>
    <property type="project" value="TreeGrafter"/>
</dbReference>
<keyword evidence="8" id="KW-0694">RNA-binding</keyword>
<dbReference type="SFLD" id="SFLDS00029">
    <property type="entry name" value="Radical_SAM"/>
    <property type="match status" value="1"/>
</dbReference>
<dbReference type="SMART" id="SM00729">
    <property type="entry name" value="Elp3"/>
    <property type="match status" value="1"/>
</dbReference>
<proteinExistence type="inferred from homology"/>
<dbReference type="Pfam" id="PF04055">
    <property type="entry name" value="Radical_SAM"/>
    <property type="match status" value="1"/>
</dbReference>
<evidence type="ECO:0000256" key="6">
    <source>
        <dbReference type="ARBA" id="ARBA00022691"/>
    </source>
</evidence>
<comment type="cofactor">
    <cofactor evidence="1">
        <name>[4Fe-4S] cluster</name>
        <dbReference type="ChEBI" id="CHEBI:49883"/>
    </cofactor>
</comment>